<protein>
    <submittedName>
        <fullName evidence="2">GNAT superfamily N-acetyltransferase</fullName>
    </submittedName>
</protein>
<proteinExistence type="predicted"/>
<keyword evidence="3" id="KW-1185">Reference proteome</keyword>
<reference evidence="2 3" key="1">
    <citation type="submission" date="2020-07" db="EMBL/GenBank/DDBJ databases">
        <title>Sequencing the genomes of 1000 actinobacteria strains.</title>
        <authorList>
            <person name="Klenk H.-P."/>
        </authorList>
    </citation>
    <scope>NUCLEOTIDE SEQUENCE [LARGE SCALE GENOMIC DNA]</scope>
    <source>
        <strain evidence="2 3">DSM 23819</strain>
    </source>
</reference>
<dbReference type="SUPFAM" id="SSF55729">
    <property type="entry name" value="Acyl-CoA N-acyltransferases (Nat)"/>
    <property type="match status" value="1"/>
</dbReference>
<gene>
    <name evidence="2" type="ORF">BJ980_001073</name>
</gene>
<organism evidence="2 3">
    <name type="scientific">Nocardioides daedukensis</name>
    <dbReference type="NCBI Taxonomy" id="634462"/>
    <lineage>
        <taxon>Bacteria</taxon>
        <taxon>Bacillati</taxon>
        <taxon>Actinomycetota</taxon>
        <taxon>Actinomycetes</taxon>
        <taxon>Propionibacteriales</taxon>
        <taxon>Nocardioidaceae</taxon>
        <taxon>Nocardioides</taxon>
    </lineage>
</organism>
<dbReference type="AlphaFoldDB" id="A0A7Y9RXM8"/>
<dbReference type="Pfam" id="PF00583">
    <property type="entry name" value="Acetyltransf_1"/>
    <property type="match status" value="1"/>
</dbReference>
<name>A0A7Y9RXM8_9ACTN</name>
<evidence type="ECO:0000313" key="2">
    <source>
        <dbReference type="EMBL" id="NYG58150.1"/>
    </source>
</evidence>
<evidence type="ECO:0000313" key="3">
    <source>
        <dbReference type="Proteomes" id="UP000540656"/>
    </source>
</evidence>
<dbReference type="EMBL" id="JACCAA010000001">
    <property type="protein sequence ID" value="NYG58150.1"/>
    <property type="molecule type" value="Genomic_DNA"/>
</dbReference>
<evidence type="ECO:0000259" key="1">
    <source>
        <dbReference type="PROSITE" id="PS51186"/>
    </source>
</evidence>
<dbReference type="GO" id="GO:0016747">
    <property type="term" value="F:acyltransferase activity, transferring groups other than amino-acyl groups"/>
    <property type="evidence" value="ECO:0007669"/>
    <property type="project" value="InterPro"/>
</dbReference>
<dbReference type="Gene3D" id="3.40.630.30">
    <property type="match status" value="1"/>
</dbReference>
<dbReference type="InterPro" id="IPR000182">
    <property type="entry name" value="GNAT_dom"/>
</dbReference>
<accession>A0A7Y9RXM8</accession>
<keyword evidence="2" id="KW-0808">Transferase</keyword>
<comment type="caution">
    <text evidence="2">The sequence shown here is derived from an EMBL/GenBank/DDBJ whole genome shotgun (WGS) entry which is preliminary data.</text>
</comment>
<dbReference type="Proteomes" id="UP000540656">
    <property type="component" value="Unassembled WGS sequence"/>
</dbReference>
<dbReference type="InterPro" id="IPR016181">
    <property type="entry name" value="Acyl_CoA_acyltransferase"/>
</dbReference>
<feature type="domain" description="N-acetyltransferase" evidence="1">
    <location>
        <begin position="18"/>
        <end position="152"/>
    </location>
</feature>
<dbReference type="PROSITE" id="PS51186">
    <property type="entry name" value="GNAT"/>
    <property type="match status" value="1"/>
</dbReference>
<sequence>MTVGTAGNPAGIPGFPDAVASLAGAGDMEEFARLQWRAFEPALHEPLEVLTQDVLGATTWLVRDSGRLVGSVRCEVHGEFAHLSLVMVEPDLQGRGVGRWLVGHAEEMAPPQVTAYQLFTAAGNVAFYAGLGYVAEGERETLSSVVRMGKDR</sequence>
<dbReference type="CDD" id="cd04301">
    <property type="entry name" value="NAT_SF"/>
    <property type="match status" value="1"/>
</dbReference>